<keyword evidence="3" id="KW-1185">Reference proteome</keyword>
<dbReference type="Pfam" id="PF13452">
    <property type="entry name" value="FAS1_DH_region"/>
    <property type="match status" value="1"/>
</dbReference>
<comment type="caution">
    <text evidence="2">The sequence shown here is derived from an EMBL/GenBank/DDBJ whole genome shotgun (WGS) entry which is preliminary data.</text>
</comment>
<evidence type="ECO:0000313" key="2">
    <source>
        <dbReference type="EMBL" id="GAA1104610.1"/>
    </source>
</evidence>
<dbReference type="CDD" id="cd03441">
    <property type="entry name" value="R_hydratase_like"/>
    <property type="match status" value="1"/>
</dbReference>
<gene>
    <name evidence="2" type="ORF">GCM10009668_24830</name>
</gene>
<dbReference type="Proteomes" id="UP001501581">
    <property type="component" value="Unassembled WGS sequence"/>
</dbReference>
<dbReference type="Gene3D" id="3.10.129.10">
    <property type="entry name" value="Hotdog Thioesterase"/>
    <property type="match status" value="1"/>
</dbReference>
<dbReference type="SUPFAM" id="SSF54637">
    <property type="entry name" value="Thioesterase/thiol ester dehydrase-isomerase"/>
    <property type="match status" value="1"/>
</dbReference>
<reference evidence="2 3" key="1">
    <citation type="journal article" date="2019" name="Int. J. Syst. Evol. Microbiol.">
        <title>The Global Catalogue of Microorganisms (GCM) 10K type strain sequencing project: providing services to taxonomists for standard genome sequencing and annotation.</title>
        <authorList>
            <consortium name="The Broad Institute Genomics Platform"/>
            <consortium name="The Broad Institute Genome Sequencing Center for Infectious Disease"/>
            <person name="Wu L."/>
            <person name="Ma J."/>
        </authorList>
    </citation>
    <scope>NUCLEOTIDE SEQUENCE [LARGE SCALE GENOMIC DNA]</scope>
    <source>
        <strain evidence="2 3">JCM 13008</strain>
    </source>
</reference>
<dbReference type="RefSeq" id="WP_343994852.1">
    <property type="nucleotide sequence ID" value="NZ_BAAALG010000010.1"/>
</dbReference>
<dbReference type="InterPro" id="IPR039569">
    <property type="entry name" value="FAS1-like_DH_region"/>
</dbReference>
<name>A0ABN1TVJ6_9ACTN</name>
<accession>A0ABN1TVJ6</accession>
<dbReference type="InterPro" id="IPR029069">
    <property type="entry name" value="HotDog_dom_sf"/>
</dbReference>
<dbReference type="EMBL" id="BAAALG010000010">
    <property type="protein sequence ID" value="GAA1104610.1"/>
    <property type="molecule type" value="Genomic_DNA"/>
</dbReference>
<feature type="domain" description="FAS1-like dehydratase" evidence="1">
    <location>
        <begin position="26"/>
        <end position="171"/>
    </location>
</feature>
<organism evidence="2 3">
    <name type="scientific">Nocardioides dubius</name>
    <dbReference type="NCBI Taxonomy" id="317019"/>
    <lineage>
        <taxon>Bacteria</taxon>
        <taxon>Bacillati</taxon>
        <taxon>Actinomycetota</taxon>
        <taxon>Actinomycetes</taxon>
        <taxon>Propionibacteriales</taxon>
        <taxon>Nocardioidaceae</taxon>
        <taxon>Nocardioides</taxon>
    </lineage>
</organism>
<evidence type="ECO:0000313" key="3">
    <source>
        <dbReference type="Proteomes" id="UP001501581"/>
    </source>
</evidence>
<proteinExistence type="predicted"/>
<evidence type="ECO:0000259" key="1">
    <source>
        <dbReference type="Pfam" id="PF13452"/>
    </source>
</evidence>
<sequence>MVTATEDLLDRLRIFVGREAEPPRVSRYPANAAMIRNWVEAHEDENPVYVDDEAARATGRSGLICPPAMVSTWVMSGLRRYREVQQLRADGASEDHAYSQLLAILDEHGYTSVVATDVEQTYEQEIVVGDRVRCDFTIESVSDFKYTGLGHGCWVTLLKVYRNQHDQVLVTERFKLLRFNPTMKKEAQA</sequence>
<protein>
    <recommendedName>
        <fullName evidence="1">FAS1-like dehydratase domain-containing protein</fullName>
    </recommendedName>
</protein>